<evidence type="ECO:0000313" key="2">
    <source>
        <dbReference type="EMBL" id="MEZ0474960.1"/>
    </source>
</evidence>
<name>A0ABV4HQF5_9GAMM</name>
<dbReference type="EMBL" id="JBFWIC010000012">
    <property type="protein sequence ID" value="MEZ0474960.1"/>
    <property type="molecule type" value="Genomic_DNA"/>
</dbReference>
<gene>
    <name evidence="2" type="ORF">AB6713_10090</name>
</gene>
<keyword evidence="1" id="KW-0812">Transmembrane</keyword>
<sequence>MTRTTYILISGAVIAAFAGGIFTHRFFVRDSHSGVSQSETYRIMQAVVASAGTQIARERDHCEITHAGDGPGVTKVGDFIASSSGFRFEGEWKSFENLRCDGEGTLKCEWAFGKAKSEEGWGRILRFTYVLQTGAIDTASFECLDVP</sequence>
<keyword evidence="1" id="KW-0472">Membrane</keyword>
<protein>
    <submittedName>
        <fullName evidence="2">Uncharacterized protein</fullName>
    </submittedName>
</protein>
<proteinExistence type="predicted"/>
<keyword evidence="1" id="KW-1133">Transmembrane helix</keyword>
<organism evidence="2 3">
    <name type="scientific">Luteimonas salinilitoris</name>
    <dbReference type="NCBI Taxonomy" id="3237697"/>
    <lineage>
        <taxon>Bacteria</taxon>
        <taxon>Pseudomonadati</taxon>
        <taxon>Pseudomonadota</taxon>
        <taxon>Gammaproteobacteria</taxon>
        <taxon>Lysobacterales</taxon>
        <taxon>Lysobacteraceae</taxon>
        <taxon>Luteimonas</taxon>
    </lineage>
</organism>
<reference evidence="2 3" key="1">
    <citation type="submission" date="2024-07" db="EMBL/GenBank/DDBJ databases">
        <title>Luteimonas salilacus sp. nov., isolated from the shore soil of Salt Lake in Tibet of China.</title>
        <authorList>
            <person name="Zhang X."/>
            <person name="Li A."/>
        </authorList>
    </citation>
    <scope>NUCLEOTIDE SEQUENCE [LARGE SCALE GENOMIC DNA]</scope>
    <source>
        <strain evidence="2 3">B3-2-R+30</strain>
    </source>
</reference>
<feature type="transmembrane region" description="Helical" evidence="1">
    <location>
        <begin position="6"/>
        <end position="28"/>
    </location>
</feature>
<dbReference type="RefSeq" id="WP_370564987.1">
    <property type="nucleotide sequence ID" value="NZ_JBFWIB010000011.1"/>
</dbReference>
<evidence type="ECO:0000313" key="3">
    <source>
        <dbReference type="Proteomes" id="UP001566331"/>
    </source>
</evidence>
<comment type="caution">
    <text evidence="2">The sequence shown here is derived from an EMBL/GenBank/DDBJ whole genome shotgun (WGS) entry which is preliminary data.</text>
</comment>
<evidence type="ECO:0000256" key="1">
    <source>
        <dbReference type="SAM" id="Phobius"/>
    </source>
</evidence>
<accession>A0ABV4HQF5</accession>
<keyword evidence="3" id="KW-1185">Reference proteome</keyword>
<dbReference type="Proteomes" id="UP001566331">
    <property type="component" value="Unassembled WGS sequence"/>
</dbReference>